<evidence type="ECO:0000256" key="2">
    <source>
        <dbReference type="ARBA" id="ARBA00012247"/>
    </source>
</evidence>
<feature type="signal peptide" evidence="7">
    <location>
        <begin position="1"/>
        <end position="24"/>
    </location>
</feature>
<gene>
    <name evidence="9" type="ORF">U9M48_009897</name>
</gene>
<dbReference type="Gene3D" id="3.20.20.190">
    <property type="entry name" value="Phosphatidylinositol (PI) phosphodiesterase"/>
    <property type="match status" value="1"/>
</dbReference>
<evidence type="ECO:0000259" key="8">
    <source>
        <dbReference type="PROSITE" id="PS51704"/>
    </source>
</evidence>
<organism evidence="9 10">
    <name type="scientific">Paspalum notatum var. saurae</name>
    <dbReference type="NCBI Taxonomy" id="547442"/>
    <lineage>
        <taxon>Eukaryota</taxon>
        <taxon>Viridiplantae</taxon>
        <taxon>Streptophyta</taxon>
        <taxon>Embryophyta</taxon>
        <taxon>Tracheophyta</taxon>
        <taxon>Spermatophyta</taxon>
        <taxon>Magnoliopsida</taxon>
        <taxon>Liliopsida</taxon>
        <taxon>Poales</taxon>
        <taxon>Poaceae</taxon>
        <taxon>PACMAD clade</taxon>
        <taxon>Panicoideae</taxon>
        <taxon>Andropogonodae</taxon>
        <taxon>Paspaleae</taxon>
        <taxon>Paspalinae</taxon>
        <taxon>Paspalum</taxon>
    </lineage>
</organism>
<dbReference type="EC" id="3.1.4.46" evidence="2"/>
<evidence type="ECO:0000256" key="7">
    <source>
        <dbReference type="SAM" id="SignalP"/>
    </source>
</evidence>
<evidence type="ECO:0000256" key="4">
    <source>
        <dbReference type="ARBA" id="ARBA00022798"/>
    </source>
</evidence>
<dbReference type="Pfam" id="PF03009">
    <property type="entry name" value="GDPD"/>
    <property type="match status" value="1"/>
</dbReference>
<keyword evidence="4" id="KW-0319">Glycerol metabolism</keyword>
<feature type="domain" description="GP-PDE" evidence="8">
    <location>
        <begin position="47"/>
        <end position="219"/>
    </location>
</feature>
<comment type="catalytic activity">
    <reaction evidence="6">
        <text>a sn-glycero-3-phosphodiester + H2O = an alcohol + sn-glycerol 3-phosphate + H(+)</text>
        <dbReference type="Rhea" id="RHEA:12969"/>
        <dbReference type="ChEBI" id="CHEBI:15377"/>
        <dbReference type="ChEBI" id="CHEBI:15378"/>
        <dbReference type="ChEBI" id="CHEBI:30879"/>
        <dbReference type="ChEBI" id="CHEBI:57597"/>
        <dbReference type="ChEBI" id="CHEBI:83408"/>
        <dbReference type="EC" id="3.1.4.46"/>
    </reaction>
</comment>
<evidence type="ECO:0000313" key="10">
    <source>
        <dbReference type="Proteomes" id="UP001341281"/>
    </source>
</evidence>
<dbReference type="PANTHER" id="PTHR43620">
    <property type="entry name" value="GLYCEROPHOSPHORYL DIESTER PHOSPHODIESTERASE"/>
    <property type="match status" value="1"/>
</dbReference>
<keyword evidence="5" id="KW-0378">Hydrolase</keyword>
<dbReference type="Proteomes" id="UP001341281">
    <property type="component" value="Chromosome 02"/>
</dbReference>
<dbReference type="AlphaFoldDB" id="A0AAQ3STT9"/>
<keyword evidence="3 7" id="KW-0732">Signal</keyword>
<dbReference type="InterPro" id="IPR030395">
    <property type="entry name" value="GP_PDE_dom"/>
</dbReference>
<feature type="chain" id="PRO_5042851476" description="glycerophosphodiester phosphodiesterase" evidence="7">
    <location>
        <begin position="25"/>
        <end position="219"/>
    </location>
</feature>
<dbReference type="GO" id="GO:0008889">
    <property type="term" value="F:glycerophosphodiester phosphodiesterase activity"/>
    <property type="evidence" value="ECO:0007669"/>
    <property type="project" value="UniProtKB-EC"/>
</dbReference>
<comment type="similarity">
    <text evidence="1">Belongs to the glycerophosphoryl diester phosphodiesterase family.</text>
</comment>
<reference evidence="9 10" key="1">
    <citation type="submission" date="2024-02" db="EMBL/GenBank/DDBJ databases">
        <title>High-quality chromosome-scale genome assembly of Pensacola bahiagrass (Paspalum notatum Flugge var. saurae).</title>
        <authorList>
            <person name="Vega J.M."/>
            <person name="Podio M."/>
            <person name="Orjuela J."/>
            <person name="Siena L.A."/>
            <person name="Pessino S.C."/>
            <person name="Combes M.C."/>
            <person name="Mariac C."/>
            <person name="Albertini E."/>
            <person name="Pupilli F."/>
            <person name="Ortiz J.P.A."/>
            <person name="Leblanc O."/>
        </authorList>
    </citation>
    <scope>NUCLEOTIDE SEQUENCE [LARGE SCALE GENOMIC DNA]</scope>
    <source>
        <strain evidence="9">R1</strain>
        <tissue evidence="9">Leaf</tissue>
    </source>
</reference>
<dbReference type="GO" id="GO:0006071">
    <property type="term" value="P:glycerol metabolic process"/>
    <property type="evidence" value="ECO:0007669"/>
    <property type="project" value="UniProtKB-KW"/>
</dbReference>
<evidence type="ECO:0000313" key="9">
    <source>
        <dbReference type="EMBL" id="WVZ59799.1"/>
    </source>
</evidence>
<dbReference type="InterPro" id="IPR017946">
    <property type="entry name" value="PLC-like_Pdiesterase_TIM-brl"/>
</dbReference>
<protein>
    <recommendedName>
        <fullName evidence="2">glycerophosphodiester phosphodiesterase</fullName>
        <ecNumber evidence="2">3.1.4.46</ecNumber>
    </recommendedName>
</protein>
<proteinExistence type="inferred from homology"/>
<dbReference type="PANTHER" id="PTHR43620:SF7">
    <property type="entry name" value="GLYCEROPHOSPHODIESTER PHOSPHODIESTERASE GDPD5-RELATED"/>
    <property type="match status" value="1"/>
</dbReference>
<evidence type="ECO:0000256" key="1">
    <source>
        <dbReference type="ARBA" id="ARBA00007277"/>
    </source>
</evidence>
<dbReference type="GO" id="GO:0006629">
    <property type="term" value="P:lipid metabolic process"/>
    <property type="evidence" value="ECO:0007669"/>
    <property type="project" value="InterPro"/>
</dbReference>
<evidence type="ECO:0000256" key="5">
    <source>
        <dbReference type="ARBA" id="ARBA00022801"/>
    </source>
</evidence>
<keyword evidence="10" id="KW-1185">Reference proteome</keyword>
<dbReference type="PROSITE" id="PS51704">
    <property type="entry name" value="GP_PDE"/>
    <property type="match status" value="1"/>
</dbReference>
<accession>A0AAQ3STT9</accession>
<sequence length="219" mass="25690">MNVIQSRFYAWIVVLVLIWGGSEANPVGPRRRHLDVHHKKPLQTFRPYNVAHRGSSGQIPEETTRAIEEGADFIEADIVASKDGYLICFHDVTLDATTDIANHTEFANRKRTYEVERVNMTGFFVVDFTLEELKSLRVKQRYDFRDQQFNWEYQIITFDEYILIALDANRVVGIYPEIKNPVFINEHVSHSYTWQTLKDNLLYLRNVEAFYSELHNMTV</sequence>
<evidence type="ECO:0000256" key="6">
    <source>
        <dbReference type="ARBA" id="ARBA00047512"/>
    </source>
</evidence>
<name>A0AAQ3STT9_PASNO</name>
<dbReference type="EMBL" id="CP144746">
    <property type="protein sequence ID" value="WVZ59799.1"/>
    <property type="molecule type" value="Genomic_DNA"/>
</dbReference>
<dbReference type="SUPFAM" id="SSF51695">
    <property type="entry name" value="PLC-like phosphodiesterases"/>
    <property type="match status" value="1"/>
</dbReference>
<evidence type="ECO:0000256" key="3">
    <source>
        <dbReference type="ARBA" id="ARBA00022729"/>
    </source>
</evidence>